<organism evidence="1 2">
    <name type="scientific">Tanacetum coccineum</name>
    <dbReference type="NCBI Taxonomy" id="301880"/>
    <lineage>
        <taxon>Eukaryota</taxon>
        <taxon>Viridiplantae</taxon>
        <taxon>Streptophyta</taxon>
        <taxon>Embryophyta</taxon>
        <taxon>Tracheophyta</taxon>
        <taxon>Spermatophyta</taxon>
        <taxon>Magnoliopsida</taxon>
        <taxon>eudicotyledons</taxon>
        <taxon>Gunneridae</taxon>
        <taxon>Pentapetalae</taxon>
        <taxon>asterids</taxon>
        <taxon>campanulids</taxon>
        <taxon>Asterales</taxon>
        <taxon>Asteraceae</taxon>
        <taxon>Asteroideae</taxon>
        <taxon>Anthemideae</taxon>
        <taxon>Anthemidinae</taxon>
        <taxon>Tanacetum</taxon>
    </lineage>
</organism>
<evidence type="ECO:0000313" key="1">
    <source>
        <dbReference type="EMBL" id="GJU09055.1"/>
    </source>
</evidence>
<sequence>METNQGTSVPSEPRADTSLVHWKFELLIDLTYEKLKEVVVTRHSSLVVLRNSLELKKQLAYYHSWKKWSMCSTLVSVPQKAKSNSRLKLLMEEYCPGNAIKKLKEEFWDHVMIGADVDKGNNGNQARDSAFDIETKKIVRGYGLDLECHTFIIDLIPFGHGSFDVNVGMDWLSRPRAKIVCYEKIVQIPLSNGENLEVHGERPKGNLKQLKTIKVNELKLKDIPVVNDFTGMFSEDLSSLPPSREVEFRIDLIPGAMPVAK</sequence>
<dbReference type="PANTHER" id="PTHR15503">
    <property type="entry name" value="LDOC1 RELATED"/>
    <property type="match status" value="1"/>
</dbReference>
<dbReference type="Pfam" id="PF08284">
    <property type="entry name" value="RVP_2"/>
    <property type="match status" value="1"/>
</dbReference>
<reference evidence="1" key="1">
    <citation type="journal article" date="2022" name="Int. J. Mol. Sci.">
        <title>Draft Genome of Tanacetum Coccineum: Genomic Comparison of Closely Related Tanacetum-Family Plants.</title>
        <authorList>
            <person name="Yamashiro T."/>
            <person name="Shiraishi A."/>
            <person name="Nakayama K."/>
            <person name="Satake H."/>
        </authorList>
    </citation>
    <scope>NUCLEOTIDE SEQUENCE</scope>
</reference>
<evidence type="ECO:0000313" key="2">
    <source>
        <dbReference type="Proteomes" id="UP001151760"/>
    </source>
</evidence>
<dbReference type="PANTHER" id="PTHR15503:SF45">
    <property type="entry name" value="RNA-DIRECTED DNA POLYMERASE HOMOLOG"/>
    <property type="match status" value="1"/>
</dbReference>
<keyword evidence="2" id="KW-1185">Reference proteome</keyword>
<proteinExistence type="predicted"/>
<gene>
    <name evidence="1" type="ORF">Tco_1125485</name>
</gene>
<reference evidence="1" key="2">
    <citation type="submission" date="2022-01" db="EMBL/GenBank/DDBJ databases">
        <authorList>
            <person name="Yamashiro T."/>
            <person name="Shiraishi A."/>
            <person name="Satake H."/>
            <person name="Nakayama K."/>
        </authorList>
    </citation>
    <scope>NUCLEOTIDE SEQUENCE</scope>
</reference>
<comment type="caution">
    <text evidence="1">The sequence shown here is derived from an EMBL/GenBank/DDBJ whole genome shotgun (WGS) entry which is preliminary data.</text>
</comment>
<dbReference type="InterPro" id="IPR032567">
    <property type="entry name" value="RTL1-rel"/>
</dbReference>
<accession>A0ABQ5JAH3</accession>
<dbReference type="Proteomes" id="UP001151760">
    <property type="component" value="Unassembled WGS sequence"/>
</dbReference>
<name>A0ABQ5JAH3_9ASTR</name>
<dbReference type="EMBL" id="BQNB010021692">
    <property type="protein sequence ID" value="GJU09055.1"/>
    <property type="molecule type" value="Genomic_DNA"/>
</dbReference>
<protein>
    <submittedName>
        <fullName evidence="1">Uncharacterized protein</fullName>
    </submittedName>
</protein>